<evidence type="ECO:0000256" key="1">
    <source>
        <dbReference type="SAM" id="Phobius"/>
    </source>
</evidence>
<keyword evidence="1" id="KW-0812">Transmembrane</keyword>
<dbReference type="AlphaFoldDB" id="A0A7Y8CMT6"/>
<feature type="transmembrane region" description="Helical" evidence="1">
    <location>
        <begin position="37"/>
        <end position="57"/>
    </location>
</feature>
<comment type="caution">
    <text evidence="2">The sequence shown here is derived from an EMBL/GenBank/DDBJ whole genome shotgun (WGS) entry which is preliminary data.</text>
</comment>
<evidence type="ECO:0000313" key="2">
    <source>
        <dbReference type="EMBL" id="NWC35359.1"/>
    </source>
</evidence>
<dbReference type="RefSeq" id="WP_177057947.1">
    <property type="nucleotide sequence ID" value="NZ_JACAPB010000048.1"/>
</dbReference>
<evidence type="ECO:0008006" key="4">
    <source>
        <dbReference type="Google" id="ProtNLM"/>
    </source>
</evidence>
<keyword evidence="1" id="KW-1133">Transmembrane helix</keyword>
<gene>
    <name evidence="2" type="ORF">HX876_23525</name>
</gene>
<name>A0A7Y8CMT6_9PSED</name>
<reference evidence="2 3" key="1">
    <citation type="submission" date="2020-04" db="EMBL/GenBank/DDBJ databases">
        <title>Molecular characterization of pseudomonads from Agaricus bisporus reveal novel blotch 2 pathogens in Western Europe.</title>
        <authorList>
            <person name="Taparia T."/>
            <person name="Krijger M."/>
            <person name="Haynes E."/>
            <person name="Elpinstone J.G."/>
            <person name="Noble R."/>
            <person name="Van Der Wolf J."/>
        </authorList>
    </citation>
    <scope>NUCLEOTIDE SEQUENCE [LARGE SCALE GENOMIC DNA]</scope>
    <source>
        <strain evidence="2 3">IPO3737</strain>
    </source>
</reference>
<proteinExistence type="predicted"/>
<protein>
    <recommendedName>
        <fullName evidence="4">Type VI secretion protein</fullName>
    </recommendedName>
</protein>
<organism evidence="2 3">
    <name type="scientific">Pseudomonas gingeri</name>
    <dbReference type="NCBI Taxonomy" id="117681"/>
    <lineage>
        <taxon>Bacteria</taxon>
        <taxon>Pseudomonadati</taxon>
        <taxon>Pseudomonadota</taxon>
        <taxon>Gammaproteobacteria</taxon>
        <taxon>Pseudomonadales</taxon>
        <taxon>Pseudomonadaceae</taxon>
        <taxon>Pseudomonas</taxon>
    </lineage>
</organism>
<evidence type="ECO:0000313" key="3">
    <source>
        <dbReference type="Proteomes" id="UP000520592"/>
    </source>
</evidence>
<accession>A0A7Y8CMT6</accession>
<dbReference type="EMBL" id="JACAQD010000032">
    <property type="protein sequence ID" value="NWC35359.1"/>
    <property type="molecule type" value="Genomic_DNA"/>
</dbReference>
<dbReference type="Proteomes" id="UP000520592">
    <property type="component" value="Unassembled WGS sequence"/>
</dbReference>
<keyword evidence="1" id="KW-0472">Membrane</keyword>
<dbReference type="PROSITE" id="PS51257">
    <property type="entry name" value="PROKAR_LIPOPROTEIN"/>
    <property type="match status" value="1"/>
</dbReference>
<sequence length="369" mass="40171">MPSRWALMAFLALLACVLLFLLHVSEPIPQLQLLNIWIFSGAPLLIWVLAFGARAYAYGGALGRFQFLQEEAQGAQQSWQNWAQRSLVVHASCVLLPDQVSASLLSQGDDGIAPRVGQARRIATLPTQREERALAGLHLLLPALEPVLQALPAGQELRVTFLSDIDPEYYPALHDAWRQSPVTANHSPSPTVTVARDLSYQWIEEKLKAASAAFELILVLQVHGEAAYSDGLAGLLLCPDSLARAWELPVKGALLRPMPLDASRLGSELTLFLNTQPSALRATDLLADGDGWRPLMAWILSAEAARGASLAARQQWILEGLCGLPGPFGHWLAVALGVEMALHQQRPVVVLAQEESRHWISTVNTGALV</sequence>